<proteinExistence type="predicted"/>
<dbReference type="PANTHER" id="PTHR12121:SF36">
    <property type="entry name" value="ENDONUCLEASE_EXONUCLEASE_PHOSPHATASE DOMAIN-CONTAINING PROTEIN"/>
    <property type="match status" value="1"/>
</dbReference>
<dbReference type="Pfam" id="PF03372">
    <property type="entry name" value="Exo_endo_phos"/>
    <property type="match status" value="1"/>
</dbReference>
<sequence>MRNKIKVVSFNIRSDAARDGLNDFHHRKAYILDKLAAERPGIIGFQEITATMQDWLGRYLPEYNFVGCGRSATYDNEYNSIAYRRDILELHGLDVFWLSPTPTVPGTVYEEQSDCPRICVASLLKHKQSSQPFRFYNTHLDHIGQVAQAKGLTQILNRISQDQAVRRFPVILTGDFNFTPSQPQIKVVDQYPELALKDLAAALPTTCTEYGRRNDDFKIDYIYVDAETAETAEPAVVWDECHEGVYLTDHYPICAQVMI</sequence>
<accession>A0A926DTA6</accession>
<evidence type="ECO:0000313" key="3">
    <source>
        <dbReference type="Proteomes" id="UP000657006"/>
    </source>
</evidence>
<dbReference type="RefSeq" id="WP_177718122.1">
    <property type="nucleotide sequence ID" value="NZ_JACRSQ010000010.1"/>
</dbReference>
<keyword evidence="2" id="KW-0255">Endonuclease</keyword>
<dbReference type="SUPFAM" id="SSF56219">
    <property type="entry name" value="DNase I-like"/>
    <property type="match status" value="1"/>
</dbReference>
<dbReference type="CDD" id="cd09083">
    <property type="entry name" value="EEP-1"/>
    <property type="match status" value="1"/>
</dbReference>
<keyword evidence="3" id="KW-1185">Reference proteome</keyword>
<organism evidence="2 3">
    <name type="scientific">Bianquea renquensis</name>
    <dbReference type="NCBI Taxonomy" id="2763661"/>
    <lineage>
        <taxon>Bacteria</taxon>
        <taxon>Bacillati</taxon>
        <taxon>Bacillota</taxon>
        <taxon>Clostridia</taxon>
        <taxon>Eubacteriales</taxon>
        <taxon>Bianqueaceae</taxon>
        <taxon>Bianquea</taxon>
    </lineage>
</organism>
<evidence type="ECO:0000313" key="2">
    <source>
        <dbReference type="EMBL" id="MBC8543568.1"/>
    </source>
</evidence>
<protein>
    <submittedName>
        <fullName evidence="2">Endonuclease/exonuclease/phosphatase family protein</fullName>
    </submittedName>
</protein>
<dbReference type="PANTHER" id="PTHR12121">
    <property type="entry name" value="CARBON CATABOLITE REPRESSOR PROTEIN 4"/>
    <property type="match status" value="1"/>
</dbReference>
<dbReference type="GO" id="GO:0004519">
    <property type="term" value="F:endonuclease activity"/>
    <property type="evidence" value="ECO:0007669"/>
    <property type="project" value="UniProtKB-KW"/>
</dbReference>
<dbReference type="InterPro" id="IPR005135">
    <property type="entry name" value="Endo/exonuclease/phosphatase"/>
</dbReference>
<evidence type="ECO:0000259" key="1">
    <source>
        <dbReference type="Pfam" id="PF03372"/>
    </source>
</evidence>
<comment type="caution">
    <text evidence="2">The sequence shown here is derived from an EMBL/GenBank/DDBJ whole genome shotgun (WGS) entry which is preliminary data.</text>
</comment>
<keyword evidence="2" id="KW-0540">Nuclease</keyword>
<dbReference type="Proteomes" id="UP000657006">
    <property type="component" value="Unassembled WGS sequence"/>
</dbReference>
<dbReference type="AlphaFoldDB" id="A0A926DTA6"/>
<dbReference type="GO" id="GO:0000175">
    <property type="term" value="F:3'-5'-RNA exonuclease activity"/>
    <property type="evidence" value="ECO:0007669"/>
    <property type="project" value="TreeGrafter"/>
</dbReference>
<reference evidence="2" key="1">
    <citation type="submission" date="2020-08" db="EMBL/GenBank/DDBJ databases">
        <title>Genome public.</title>
        <authorList>
            <person name="Liu C."/>
            <person name="Sun Q."/>
        </authorList>
    </citation>
    <scope>NUCLEOTIDE SEQUENCE</scope>
    <source>
        <strain evidence="2">NSJ-32</strain>
    </source>
</reference>
<gene>
    <name evidence="2" type="ORF">H8730_08425</name>
</gene>
<dbReference type="EMBL" id="JACRSQ010000010">
    <property type="protein sequence ID" value="MBC8543568.1"/>
    <property type="molecule type" value="Genomic_DNA"/>
</dbReference>
<dbReference type="InterPro" id="IPR050410">
    <property type="entry name" value="CCR4/nocturin_mRNA_transcr"/>
</dbReference>
<keyword evidence="2" id="KW-0378">Hydrolase</keyword>
<name>A0A926DTA6_9FIRM</name>
<feature type="domain" description="Endonuclease/exonuclease/phosphatase" evidence="1">
    <location>
        <begin position="8"/>
        <end position="250"/>
    </location>
</feature>
<dbReference type="InterPro" id="IPR036691">
    <property type="entry name" value="Endo/exonu/phosph_ase_sf"/>
</dbReference>
<dbReference type="Gene3D" id="3.60.10.10">
    <property type="entry name" value="Endonuclease/exonuclease/phosphatase"/>
    <property type="match status" value="1"/>
</dbReference>